<keyword evidence="4" id="KW-1185">Reference proteome</keyword>
<gene>
    <name evidence="3" type="ORF">Ahy_B07g088951</name>
</gene>
<dbReference type="PANTHER" id="PTHR34380">
    <property type="entry name" value="BNAA03G12380D PROTEIN"/>
    <property type="match status" value="1"/>
</dbReference>
<reference evidence="3 4" key="1">
    <citation type="submission" date="2019-01" db="EMBL/GenBank/DDBJ databases">
        <title>Sequencing of cultivated peanut Arachis hypogaea provides insights into genome evolution and oil improvement.</title>
        <authorList>
            <person name="Chen X."/>
        </authorList>
    </citation>
    <scope>NUCLEOTIDE SEQUENCE [LARGE SCALE GENOMIC DNA]</scope>
    <source>
        <strain evidence="4">cv. Fuhuasheng</strain>
        <tissue evidence="3">Leaves</tissue>
    </source>
</reference>
<evidence type="ECO:0000256" key="2">
    <source>
        <dbReference type="SAM" id="MobiDB-lite"/>
    </source>
</evidence>
<protein>
    <submittedName>
        <fullName evidence="3">Uncharacterized protein</fullName>
    </submittedName>
</protein>
<comment type="caution">
    <text evidence="3">The sequence shown here is derived from an EMBL/GenBank/DDBJ whole genome shotgun (WGS) entry which is preliminary data.</text>
</comment>
<accession>A0A444YFY6</accession>
<sequence>MSIPELIQILRVKWQKEDYDRVEEVLVEREGKLKTKAGQLEEKFQLQSLARIDAEDKLKKKEQQCEKVQGLYETLFKGVKESGLDKATIENLRKENKELECENLKLLELKKKCEVNGNAVDELRKKVAQLEAEKKNNLDTITELNDKNGKLVDEKLKADFKFLELLDRVVKLEESTKLLMSNASFDGEHDINEVDDPGFPSKVKEEVKEFNDEVNDGSLPLQHKDFHQSYAEGGSKLQNIIEISDSEHDDDDIPISRVTQAKTTESRKRKLPFSQSCSDSRSRSGSFG</sequence>
<dbReference type="AlphaFoldDB" id="A0A444YFY6"/>
<feature type="compositionally biased region" description="Low complexity" evidence="2">
    <location>
        <begin position="273"/>
        <end position="288"/>
    </location>
</feature>
<feature type="coiled-coil region" evidence="1">
    <location>
        <begin position="51"/>
        <end position="147"/>
    </location>
</feature>
<evidence type="ECO:0000313" key="4">
    <source>
        <dbReference type="Proteomes" id="UP000289738"/>
    </source>
</evidence>
<proteinExistence type="predicted"/>
<dbReference type="PANTHER" id="PTHR34380:SF1">
    <property type="entry name" value="OS01G0221300 PROTEIN"/>
    <property type="match status" value="1"/>
</dbReference>
<dbReference type="EMBL" id="SDMP01000017">
    <property type="protein sequence ID" value="RYR00852.1"/>
    <property type="molecule type" value="Genomic_DNA"/>
</dbReference>
<dbReference type="Proteomes" id="UP000289738">
    <property type="component" value="Chromosome B07"/>
</dbReference>
<organism evidence="3 4">
    <name type="scientific">Arachis hypogaea</name>
    <name type="common">Peanut</name>
    <dbReference type="NCBI Taxonomy" id="3818"/>
    <lineage>
        <taxon>Eukaryota</taxon>
        <taxon>Viridiplantae</taxon>
        <taxon>Streptophyta</taxon>
        <taxon>Embryophyta</taxon>
        <taxon>Tracheophyta</taxon>
        <taxon>Spermatophyta</taxon>
        <taxon>Magnoliopsida</taxon>
        <taxon>eudicotyledons</taxon>
        <taxon>Gunneridae</taxon>
        <taxon>Pentapetalae</taxon>
        <taxon>rosids</taxon>
        <taxon>fabids</taxon>
        <taxon>Fabales</taxon>
        <taxon>Fabaceae</taxon>
        <taxon>Papilionoideae</taxon>
        <taxon>50 kb inversion clade</taxon>
        <taxon>dalbergioids sensu lato</taxon>
        <taxon>Dalbergieae</taxon>
        <taxon>Pterocarpus clade</taxon>
        <taxon>Arachis</taxon>
    </lineage>
</organism>
<feature type="region of interest" description="Disordered" evidence="2">
    <location>
        <begin position="237"/>
        <end position="288"/>
    </location>
</feature>
<keyword evidence="1" id="KW-0175">Coiled coil</keyword>
<name>A0A444YFY6_ARAHY</name>
<evidence type="ECO:0000256" key="1">
    <source>
        <dbReference type="SAM" id="Coils"/>
    </source>
</evidence>
<evidence type="ECO:0000313" key="3">
    <source>
        <dbReference type="EMBL" id="RYR00852.1"/>
    </source>
</evidence>